<comment type="caution">
    <text evidence="1">The sequence shown here is derived from an EMBL/GenBank/DDBJ whole genome shotgun (WGS) entry which is preliminary data.</text>
</comment>
<organism evidence="1 2">
    <name type="scientific">Kordia periserrulae</name>
    <dbReference type="NCBI Taxonomy" id="701523"/>
    <lineage>
        <taxon>Bacteria</taxon>
        <taxon>Pseudomonadati</taxon>
        <taxon>Bacteroidota</taxon>
        <taxon>Flavobacteriia</taxon>
        <taxon>Flavobacteriales</taxon>
        <taxon>Flavobacteriaceae</taxon>
        <taxon>Kordia</taxon>
    </lineage>
</organism>
<name>A0A2T6BTY8_9FLAO</name>
<dbReference type="Proteomes" id="UP000244090">
    <property type="component" value="Unassembled WGS sequence"/>
</dbReference>
<accession>A0A2T6BTY8</accession>
<proteinExistence type="predicted"/>
<evidence type="ECO:0000313" key="2">
    <source>
        <dbReference type="Proteomes" id="UP000244090"/>
    </source>
</evidence>
<gene>
    <name evidence="1" type="ORF">C8N46_109134</name>
</gene>
<dbReference type="AlphaFoldDB" id="A0A2T6BTY8"/>
<dbReference type="EMBL" id="QBKT01000009">
    <property type="protein sequence ID" value="PTX59545.1"/>
    <property type="molecule type" value="Genomic_DNA"/>
</dbReference>
<evidence type="ECO:0000313" key="1">
    <source>
        <dbReference type="EMBL" id="PTX59545.1"/>
    </source>
</evidence>
<reference evidence="1 2" key="1">
    <citation type="submission" date="2018-04" db="EMBL/GenBank/DDBJ databases">
        <title>Genomic Encyclopedia of Archaeal and Bacterial Type Strains, Phase II (KMG-II): from individual species to whole genera.</title>
        <authorList>
            <person name="Goeker M."/>
        </authorList>
    </citation>
    <scope>NUCLEOTIDE SEQUENCE [LARGE SCALE GENOMIC DNA]</scope>
    <source>
        <strain evidence="1 2">DSM 25731</strain>
    </source>
</reference>
<sequence>MNLFVKKHIKHLEGTLIIDSTIGRETAIVVDITYLTEF</sequence>
<keyword evidence="2" id="KW-1185">Reference proteome</keyword>
<protein>
    <submittedName>
        <fullName evidence="1">Uncharacterized protein</fullName>
    </submittedName>
</protein>